<dbReference type="EMBL" id="SSOA01000010">
    <property type="protein sequence ID" value="THF48033.1"/>
    <property type="molecule type" value="Genomic_DNA"/>
</dbReference>
<comment type="caution">
    <text evidence="6">The sequence shown here is derived from an EMBL/GenBank/DDBJ whole genome shotgun (WGS) entry which is preliminary data.</text>
</comment>
<dbReference type="SUPFAM" id="SSF53067">
    <property type="entry name" value="Actin-like ATPase domain"/>
    <property type="match status" value="2"/>
</dbReference>
<dbReference type="Pfam" id="PF21546">
    <property type="entry name" value="FGGY_C_2"/>
    <property type="match status" value="1"/>
</dbReference>
<dbReference type="AlphaFoldDB" id="A0A4S3ZR92"/>
<keyword evidence="2" id="KW-0808">Transferase</keyword>
<dbReference type="GO" id="GO:0016301">
    <property type="term" value="F:kinase activity"/>
    <property type="evidence" value="ECO:0007669"/>
    <property type="project" value="UniProtKB-KW"/>
</dbReference>
<reference evidence="6 7" key="1">
    <citation type="submission" date="2019-04" db="EMBL/GenBank/DDBJ databases">
        <title>Rhizobium terrae sp. nov., isolated from a paddy soil.</title>
        <authorList>
            <person name="Lin S.-Y."/>
            <person name="Hameed A."/>
            <person name="Huang H.-I."/>
            <person name="Young C.-C."/>
        </authorList>
    </citation>
    <scope>NUCLEOTIDE SEQUENCE [LARGE SCALE GENOMIC DNA]</scope>
    <source>
        <strain evidence="6 7">CC-HIH110</strain>
    </source>
</reference>
<dbReference type="Proteomes" id="UP000310754">
    <property type="component" value="Unassembled WGS sequence"/>
</dbReference>
<dbReference type="InterPro" id="IPR018484">
    <property type="entry name" value="FGGY_N"/>
</dbReference>
<dbReference type="PANTHER" id="PTHR43095">
    <property type="entry name" value="SUGAR KINASE"/>
    <property type="match status" value="1"/>
</dbReference>
<dbReference type="InterPro" id="IPR043129">
    <property type="entry name" value="ATPase_NBD"/>
</dbReference>
<proteinExistence type="inferred from homology"/>
<evidence type="ECO:0000313" key="7">
    <source>
        <dbReference type="Proteomes" id="UP000310754"/>
    </source>
</evidence>
<evidence type="ECO:0000313" key="6">
    <source>
        <dbReference type="EMBL" id="THF48033.1"/>
    </source>
</evidence>
<protein>
    <submittedName>
        <fullName evidence="6">Carbohydrate kinase</fullName>
    </submittedName>
</protein>
<keyword evidence="7" id="KW-1185">Reference proteome</keyword>
<dbReference type="GO" id="GO:0005975">
    <property type="term" value="P:carbohydrate metabolic process"/>
    <property type="evidence" value="ECO:0007669"/>
    <property type="project" value="InterPro"/>
</dbReference>
<feature type="domain" description="Carbohydrate kinase FGGY N-terminal" evidence="4">
    <location>
        <begin position="14"/>
        <end position="248"/>
    </location>
</feature>
<evidence type="ECO:0000256" key="2">
    <source>
        <dbReference type="ARBA" id="ARBA00022679"/>
    </source>
</evidence>
<accession>A0A4S3ZR92</accession>
<feature type="domain" description="Carbohydrate kinase FGGY C-terminal" evidence="5">
    <location>
        <begin position="256"/>
        <end position="432"/>
    </location>
</feature>
<evidence type="ECO:0000259" key="4">
    <source>
        <dbReference type="Pfam" id="PF00370"/>
    </source>
</evidence>
<evidence type="ECO:0000256" key="3">
    <source>
        <dbReference type="ARBA" id="ARBA00022777"/>
    </source>
</evidence>
<dbReference type="InterPro" id="IPR050406">
    <property type="entry name" value="FGGY_Carb_Kinase"/>
</dbReference>
<evidence type="ECO:0000256" key="1">
    <source>
        <dbReference type="ARBA" id="ARBA00009156"/>
    </source>
</evidence>
<name>A0A4S3ZR92_9HYPH</name>
<dbReference type="RefSeq" id="WP_190236756.1">
    <property type="nucleotide sequence ID" value="NZ_SSOA01000010.1"/>
</dbReference>
<dbReference type="CDD" id="cd07772">
    <property type="entry name" value="ASKHA_NBD_FGGY_NaCK-like"/>
    <property type="match status" value="1"/>
</dbReference>
<organism evidence="6 7">
    <name type="scientific">Allorhizobium terrae</name>
    <dbReference type="NCBI Taxonomy" id="1848972"/>
    <lineage>
        <taxon>Bacteria</taxon>
        <taxon>Pseudomonadati</taxon>
        <taxon>Pseudomonadota</taxon>
        <taxon>Alphaproteobacteria</taxon>
        <taxon>Hyphomicrobiales</taxon>
        <taxon>Rhizobiaceae</taxon>
        <taxon>Rhizobium/Agrobacterium group</taxon>
        <taxon>Allorhizobium</taxon>
    </lineage>
</organism>
<sequence>MTEQYKRPQYQRIAVIDIGKTNVKVVVIDAVSGSELAGQRTANTVIMDGPYPHFDTERLWHFMIDALQSLTQAPGFDAISITTHGACAALLKADGTLALPVLDYEHPYSDEVQKAYQALRPDFNETCSPLLPCGLNLGAQLHYQKTVFASEFAKVKTILTYPQYWAFRLTGVAANEVTSLGCHTDLWNPVVGQYSQLVEKLGLLEVMAPVRSAFEVLGPLKREIADQLRLKEPVSVYCGIHDSNASLLPQLMRRKAPFSVVSTGTWIISFAVGCKTEALDPRRDTLANVDVFGKSVPSARYMGGREFEVLTKGLSEPDDDCMDEAVKAVIANDVMLLPNVVAGSGPFPGQTTRWVNEPADEAQRYVAILLYVALMTASSLAIVDADGPIVVEGPFAKNRIYLRALASITGRNVHVGQGGTPTGTAEGAALLTGISVPDVHDTIIPAGLIDTLRYQQDFLERVGKSAHFAR</sequence>
<gene>
    <name evidence="6" type="ORF">E6C51_16330</name>
</gene>
<evidence type="ECO:0000259" key="5">
    <source>
        <dbReference type="Pfam" id="PF21546"/>
    </source>
</evidence>
<dbReference type="PANTHER" id="PTHR43095:SF5">
    <property type="entry name" value="XYLULOSE KINASE"/>
    <property type="match status" value="1"/>
</dbReference>
<dbReference type="InterPro" id="IPR049382">
    <property type="entry name" value="FGGY_C_2"/>
</dbReference>
<dbReference type="Pfam" id="PF00370">
    <property type="entry name" value="FGGY_N"/>
    <property type="match status" value="1"/>
</dbReference>
<comment type="similarity">
    <text evidence="1">Belongs to the FGGY kinase family.</text>
</comment>
<dbReference type="Gene3D" id="3.30.420.40">
    <property type="match status" value="2"/>
</dbReference>
<keyword evidence="3 6" id="KW-0418">Kinase</keyword>